<sequence length="503" mass="56746">MRTSTNVDTSFKERRGVLELLEKIRNDQVSLAELEEIGIRLKQAGNRALRPLLRELSRECRGELISKYAYILDFFEEDAWLDQLIAISLKRRDLGEDGKAALQVALRGYGVDIASPQFRAVFGSSTTFERTLKGEPGMEGLVRFLDDFLSYPAEFQQLILRGIERSGHRDVTRVLEAMLWHEEPSIVSGALQALGRVREPRAASVLRRYLEEGALEHRAACRLSLRRLAFLGVEPEDEPPPLPFHAGYASVPDGDGYRSLMISRWISPGRVSALYLQVHERRGLLAAWGGDSLTGDEFRAELEAFSADEELHQVEPSHVVELLADALYFSRDLAYLPADFYLQRGMFRGEDLTPRRYRPQFGEQRPRRAMSYAEGEEASAQLFSDPFFAACFMADERVYDFAAEHGPSSSEALLKRFCSELLSPKLDRIRERLLLSADLMRRCGRDRRAVARVVGLAESLEGYRLPHHLHPFLRRFALESLQAAHGALSSDCAASAEAGQNAD</sequence>
<accession>A0A8J7JGU9</accession>
<proteinExistence type="predicted"/>
<dbReference type="RefSeq" id="WP_199385075.1">
    <property type="nucleotide sequence ID" value="NZ_JAEMHM010000012.1"/>
</dbReference>
<organism evidence="1 2">
    <name type="scientific">Geomesophilobacter sediminis</name>
    <dbReference type="NCBI Taxonomy" id="2798584"/>
    <lineage>
        <taxon>Bacteria</taxon>
        <taxon>Pseudomonadati</taxon>
        <taxon>Thermodesulfobacteriota</taxon>
        <taxon>Desulfuromonadia</taxon>
        <taxon>Geobacterales</taxon>
        <taxon>Geobacteraceae</taxon>
        <taxon>Geomesophilobacter</taxon>
    </lineage>
</organism>
<dbReference type="InterPro" id="IPR011989">
    <property type="entry name" value="ARM-like"/>
</dbReference>
<dbReference type="InterPro" id="IPR016024">
    <property type="entry name" value="ARM-type_fold"/>
</dbReference>
<comment type="caution">
    <text evidence="1">The sequence shown here is derived from an EMBL/GenBank/DDBJ whole genome shotgun (WGS) entry which is preliminary data.</text>
</comment>
<dbReference type="SUPFAM" id="SSF48371">
    <property type="entry name" value="ARM repeat"/>
    <property type="match status" value="1"/>
</dbReference>
<protein>
    <submittedName>
        <fullName evidence="1">HEAT repeat domain-containing protein</fullName>
    </submittedName>
</protein>
<dbReference type="Gene3D" id="1.25.10.10">
    <property type="entry name" value="Leucine-rich Repeat Variant"/>
    <property type="match status" value="1"/>
</dbReference>
<dbReference type="EMBL" id="JAEMHM010000012">
    <property type="protein sequence ID" value="MBJ6726189.1"/>
    <property type="molecule type" value="Genomic_DNA"/>
</dbReference>
<dbReference type="AlphaFoldDB" id="A0A8J7JGU9"/>
<reference evidence="1" key="1">
    <citation type="submission" date="2020-12" db="EMBL/GenBank/DDBJ databases">
        <title>Geomonas sp. Red875, isolated from river sediment.</title>
        <authorList>
            <person name="Xu Z."/>
            <person name="Zhang Z."/>
            <person name="Masuda Y."/>
            <person name="Itoh H."/>
            <person name="Senoo K."/>
        </authorList>
    </citation>
    <scope>NUCLEOTIDE SEQUENCE</scope>
    <source>
        <strain evidence="1">Red875</strain>
    </source>
</reference>
<name>A0A8J7JGU9_9BACT</name>
<dbReference type="Proteomes" id="UP000636888">
    <property type="component" value="Unassembled WGS sequence"/>
</dbReference>
<evidence type="ECO:0000313" key="1">
    <source>
        <dbReference type="EMBL" id="MBJ6726189.1"/>
    </source>
</evidence>
<keyword evidence="2" id="KW-1185">Reference proteome</keyword>
<gene>
    <name evidence="1" type="ORF">JFN93_15845</name>
</gene>
<evidence type="ECO:0000313" key="2">
    <source>
        <dbReference type="Proteomes" id="UP000636888"/>
    </source>
</evidence>
<dbReference type="Pfam" id="PF13646">
    <property type="entry name" value="HEAT_2"/>
    <property type="match status" value="1"/>
</dbReference>